<reference evidence="5 6" key="1">
    <citation type="submission" date="2017-05" db="EMBL/GenBank/DDBJ databases">
        <title>Vagococcus spp. assemblies.</title>
        <authorList>
            <person name="Gulvik C.A."/>
        </authorList>
    </citation>
    <scope>NUCLEOTIDE SEQUENCE [LARGE SCALE GENOMIC DNA]</scope>
    <source>
        <strain evidence="5 6">NCFB 2777</strain>
    </source>
</reference>
<dbReference type="InterPro" id="IPR021759">
    <property type="entry name" value="WxLIP_HBD"/>
</dbReference>
<dbReference type="EMBL" id="NGJU01000019">
    <property type="protein sequence ID" value="RST93203.1"/>
    <property type="molecule type" value="Genomic_DNA"/>
</dbReference>
<dbReference type="Pfam" id="PF11797">
    <property type="entry name" value="WxLIP_HBD"/>
    <property type="match status" value="1"/>
</dbReference>
<dbReference type="InterPro" id="IPR010317">
    <property type="entry name" value="WxLIP_PGBD"/>
</dbReference>
<name>A0A429ZHM5_9ENTE</name>
<protein>
    <submittedName>
        <fullName evidence="5">Uncharacterized protein</fullName>
    </submittedName>
</protein>
<evidence type="ECO:0000313" key="5">
    <source>
        <dbReference type="EMBL" id="RST93203.1"/>
    </source>
</evidence>
<keyword evidence="1" id="KW-0472">Membrane</keyword>
<feature type="domain" description="WxL Interacting Protein host binding" evidence="4">
    <location>
        <begin position="166"/>
        <end position="304"/>
    </location>
</feature>
<feature type="domain" description="WxL Interacting Protein peptidoglycan binding" evidence="3">
    <location>
        <begin position="33"/>
        <end position="153"/>
    </location>
</feature>
<feature type="chain" id="PRO_5019086425" evidence="2">
    <location>
        <begin position="29"/>
        <end position="352"/>
    </location>
</feature>
<organism evidence="5 6">
    <name type="scientific">Vagococcus salmoninarum</name>
    <dbReference type="NCBI Taxonomy" id="2739"/>
    <lineage>
        <taxon>Bacteria</taxon>
        <taxon>Bacillati</taxon>
        <taxon>Bacillota</taxon>
        <taxon>Bacilli</taxon>
        <taxon>Lactobacillales</taxon>
        <taxon>Enterococcaceae</taxon>
        <taxon>Vagococcus</taxon>
    </lineage>
</organism>
<dbReference type="Proteomes" id="UP000287239">
    <property type="component" value="Unassembled WGS sequence"/>
</dbReference>
<gene>
    <name evidence="5" type="ORF">CBF35_12075</name>
</gene>
<feature type="signal peptide" evidence="2">
    <location>
        <begin position="1"/>
        <end position="28"/>
    </location>
</feature>
<proteinExistence type="predicted"/>
<keyword evidence="1" id="KW-1133">Transmembrane helix</keyword>
<keyword evidence="2" id="KW-0732">Signal</keyword>
<accession>A0A429ZHM5</accession>
<feature type="transmembrane region" description="Helical" evidence="1">
    <location>
        <begin position="315"/>
        <end position="336"/>
    </location>
</feature>
<dbReference type="AlphaFoldDB" id="A0A429ZHM5"/>
<keyword evidence="6" id="KW-1185">Reference proteome</keyword>
<evidence type="ECO:0000259" key="3">
    <source>
        <dbReference type="Pfam" id="PF06030"/>
    </source>
</evidence>
<comment type="caution">
    <text evidence="5">The sequence shown here is derived from an EMBL/GenBank/DDBJ whole genome shotgun (WGS) entry which is preliminary data.</text>
</comment>
<evidence type="ECO:0000313" key="6">
    <source>
        <dbReference type="Proteomes" id="UP000287239"/>
    </source>
</evidence>
<evidence type="ECO:0000256" key="1">
    <source>
        <dbReference type="SAM" id="Phobius"/>
    </source>
</evidence>
<keyword evidence="1" id="KW-0812">Transmembrane</keyword>
<evidence type="ECO:0000259" key="4">
    <source>
        <dbReference type="Pfam" id="PF11797"/>
    </source>
</evidence>
<evidence type="ECO:0000256" key="2">
    <source>
        <dbReference type="SAM" id="SignalP"/>
    </source>
</evidence>
<sequence length="352" mass="39543">MMKLPKKIVGLLVSVVFLSLSFSLGAKASELNFGISPVIPENQRDQSESFFDLNVLNQKKQILELKVANRTEKVVTIETDLKRATTNVNGIVEYGENENNTDESLKINIEDIVTVLDKEKVLEPNSEDVIRIEIKAINPEFPGVLASGLTFKEKPNEGEEEQQEDQGLAIKNEYAYVVALLLQGNVLQKDITSELLLNSVQPDQLNYRNVIVANLQNPLPKYLNKIKIDGQVTKKGKTESLYSIKKENLQFAPNSNVDFPIPLEGDKLKAGTYELTLDVVSDSGKWHFTKEFTVTAEKAKALNKQDVSIEENNNWLYLLVIVISLLLIASLVMLLIMGRKNRKNKKNSEKNT</sequence>
<dbReference type="Pfam" id="PF06030">
    <property type="entry name" value="WxLIP_PGBD"/>
    <property type="match status" value="1"/>
</dbReference>